<organism evidence="3 4">
    <name type="scientific">Colletotrichum sublineola</name>
    <name type="common">Sorghum anthracnose fungus</name>
    <dbReference type="NCBI Taxonomy" id="1173701"/>
    <lineage>
        <taxon>Eukaryota</taxon>
        <taxon>Fungi</taxon>
        <taxon>Dikarya</taxon>
        <taxon>Ascomycota</taxon>
        <taxon>Pezizomycotina</taxon>
        <taxon>Sordariomycetes</taxon>
        <taxon>Hypocreomycetidae</taxon>
        <taxon>Glomerellales</taxon>
        <taxon>Glomerellaceae</taxon>
        <taxon>Colletotrichum</taxon>
        <taxon>Colletotrichum graminicola species complex</taxon>
    </lineage>
</organism>
<comment type="caution">
    <text evidence="3">The sequence shown here is derived from an EMBL/GenBank/DDBJ whole genome shotgun (WGS) entry which is preliminary data.</text>
</comment>
<sequence length="316" mass="35539">MNPLIPPTENYSYQQWPVWDDRSFDYVCFSGDPAIGEPSQQWDTEDQAQQQQPNVLGTVPHHVMTGSGTNSWQCYQHDDGQSTQNVLLTPSPCWSVSSWPGFPPTPAAWQPLLDCQSPQYAGSETSTREIKKNALGTTQVMTPGESVSSNSSSYFDENSRKPYQDGRKLESDTSSRPDRRKTYRINNRAAAKRCREKTKQQELDLVAIDRHVTEERMYLDACVASLKDEVLSLRNTILQHSDCDCEAIKRYISNAAGDLSLGMKPTARSSMGGQEKEAQIEYSRGRGAERRPPPLTGVNMHAERMMYAYPMGLEDV</sequence>
<dbReference type="CDD" id="cd14687">
    <property type="entry name" value="bZIP_ATF2"/>
    <property type="match status" value="1"/>
</dbReference>
<evidence type="ECO:0000256" key="1">
    <source>
        <dbReference type="SAM" id="MobiDB-lite"/>
    </source>
</evidence>
<dbReference type="AlphaFoldDB" id="A0A066XVJ7"/>
<feature type="region of interest" description="Disordered" evidence="1">
    <location>
        <begin position="265"/>
        <end position="297"/>
    </location>
</feature>
<evidence type="ECO:0000259" key="2">
    <source>
        <dbReference type="PROSITE" id="PS50217"/>
    </source>
</evidence>
<evidence type="ECO:0000313" key="3">
    <source>
        <dbReference type="EMBL" id="KDN71689.1"/>
    </source>
</evidence>
<dbReference type="EMBL" id="JMSE01000140">
    <property type="protein sequence ID" value="KDN71689.1"/>
    <property type="molecule type" value="Genomic_DNA"/>
</dbReference>
<feature type="region of interest" description="Disordered" evidence="1">
    <location>
        <begin position="135"/>
        <end position="183"/>
    </location>
</feature>
<reference evidence="4" key="1">
    <citation type="journal article" date="2014" name="Genome Announc.">
        <title>Draft genome sequence of Colletotrichum sublineola, a destructive pathogen of cultivated sorghum.</title>
        <authorList>
            <person name="Baroncelli R."/>
            <person name="Sanz-Martin J.M."/>
            <person name="Rech G.E."/>
            <person name="Sukno S.A."/>
            <person name="Thon M.R."/>
        </authorList>
    </citation>
    <scope>NUCLEOTIDE SEQUENCE [LARGE SCALE GENOMIC DNA]</scope>
    <source>
        <strain evidence="4">TX430BB</strain>
    </source>
</reference>
<accession>A0A066XVJ7</accession>
<keyword evidence="4" id="KW-1185">Reference proteome</keyword>
<dbReference type="STRING" id="1173701.A0A066XVJ7"/>
<feature type="compositionally biased region" description="Basic and acidic residues" evidence="1">
    <location>
        <begin position="274"/>
        <end position="292"/>
    </location>
</feature>
<dbReference type="PROSITE" id="PS50217">
    <property type="entry name" value="BZIP"/>
    <property type="match status" value="1"/>
</dbReference>
<dbReference type="OrthoDB" id="295274at2759"/>
<gene>
    <name evidence="3" type="ORF">CSUB01_12398</name>
</gene>
<dbReference type="Proteomes" id="UP000027238">
    <property type="component" value="Unassembled WGS sequence"/>
</dbReference>
<dbReference type="eggNOG" id="KOG1414">
    <property type="taxonomic scope" value="Eukaryota"/>
</dbReference>
<feature type="domain" description="BZIP" evidence="2">
    <location>
        <begin position="177"/>
        <end position="240"/>
    </location>
</feature>
<evidence type="ECO:0000313" key="4">
    <source>
        <dbReference type="Proteomes" id="UP000027238"/>
    </source>
</evidence>
<name>A0A066XVJ7_COLSU</name>
<dbReference type="InterPro" id="IPR004827">
    <property type="entry name" value="bZIP"/>
</dbReference>
<dbReference type="InterPro" id="IPR046347">
    <property type="entry name" value="bZIP_sf"/>
</dbReference>
<dbReference type="Gene3D" id="1.20.5.170">
    <property type="match status" value="1"/>
</dbReference>
<protein>
    <recommendedName>
        <fullName evidence="2">BZIP domain-containing protein</fullName>
    </recommendedName>
</protein>
<proteinExistence type="predicted"/>
<feature type="compositionally biased region" description="Basic and acidic residues" evidence="1">
    <location>
        <begin position="157"/>
        <end position="177"/>
    </location>
</feature>
<dbReference type="GO" id="GO:0003700">
    <property type="term" value="F:DNA-binding transcription factor activity"/>
    <property type="evidence" value="ECO:0007669"/>
    <property type="project" value="InterPro"/>
</dbReference>
<dbReference type="HOGENOM" id="CLU_940103_0_0_1"/>
<dbReference type="SUPFAM" id="SSF57959">
    <property type="entry name" value="Leucine zipper domain"/>
    <property type="match status" value="1"/>
</dbReference>